<reference evidence="4 5" key="1">
    <citation type="submission" date="2024-03" db="EMBL/GenBank/DDBJ databases">
        <title>The genome assembly and annotation of the cricket Gryllus longicercus Weissman &amp; Gray.</title>
        <authorList>
            <person name="Szrajer S."/>
            <person name="Gray D."/>
            <person name="Ylla G."/>
        </authorList>
    </citation>
    <scope>NUCLEOTIDE SEQUENCE [LARGE SCALE GENOMIC DNA]</scope>
    <source>
        <strain evidence="4">DAG 2021-001</strain>
        <tissue evidence="4">Whole body minus gut</tissue>
    </source>
</reference>
<feature type="region of interest" description="Disordered" evidence="3">
    <location>
        <begin position="84"/>
        <end position="107"/>
    </location>
</feature>
<comment type="similarity">
    <text evidence="1">Belongs to the LTV1 family.</text>
</comment>
<gene>
    <name evidence="4" type="ORF">R5R35_004462</name>
</gene>
<sequence>MPKTKKKFIDKKHAVTFHLVHRSQQDPLVADESAPQHVLVPANSEKGEKVNVKKIKEEQQKYGIFFDDDYNYLQHLRSIKEVVGDLQPSPRPRQKDDFPPLKGQSSSAEPLVKIQLPSSVFASAVEEDIGMLNKAAPRSGLRLDLDPDVVAAMDDDFDFDNPDNELEDNFIELANAEKSSDDESLSADSASEENYDDEIDDDVPSLQSSECAFDEEETKSRFTNYSMSSSVIRRNEQLTLLDDRFEQLFAEYDDNEIGALDSEEIEGHLTQNSDLLEQCIEDFEKRNATHKHEVDKTLKIIENQYTDSEDETELLEVPDKTEKWDCESILSTYSNLYNHPKLISEPKGPQRIRVSERTGMPLDVLDGGSNKLTAKSLAKLDSVNQEMDQHCRAESILSTLSALSIRSKNETPEEKRNRKKAVKEYRQARRMERKLNTEAFKEEKKRQEKILLNNRCNLQGVKII</sequence>
<dbReference type="PANTHER" id="PTHR21531">
    <property type="entry name" value="LOW-TEMPERATURE VIABILITY PROTEIN LTV1-RELATED"/>
    <property type="match status" value="1"/>
</dbReference>
<dbReference type="GO" id="GO:0000056">
    <property type="term" value="P:ribosomal small subunit export from nucleus"/>
    <property type="evidence" value="ECO:0007669"/>
    <property type="project" value="TreeGrafter"/>
</dbReference>
<evidence type="ECO:0000256" key="1">
    <source>
        <dbReference type="ARBA" id="ARBA00009078"/>
    </source>
</evidence>
<name>A0AAN9VDQ5_9ORTH</name>
<dbReference type="PANTHER" id="PTHR21531:SF0">
    <property type="entry name" value="PROTEIN LTV1 HOMOLOG"/>
    <property type="match status" value="1"/>
</dbReference>
<dbReference type="InterPro" id="IPR007307">
    <property type="entry name" value="Ltv1"/>
</dbReference>
<feature type="compositionally biased region" description="Acidic residues" evidence="3">
    <location>
        <begin position="180"/>
        <end position="203"/>
    </location>
</feature>
<evidence type="ECO:0000256" key="2">
    <source>
        <dbReference type="ARBA" id="ARBA00021561"/>
    </source>
</evidence>
<dbReference type="GO" id="GO:0005829">
    <property type="term" value="C:cytosol"/>
    <property type="evidence" value="ECO:0007669"/>
    <property type="project" value="TreeGrafter"/>
</dbReference>
<proteinExistence type="inferred from homology"/>
<dbReference type="AlphaFoldDB" id="A0AAN9VDQ5"/>
<accession>A0AAN9VDQ5</accession>
<dbReference type="GO" id="GO:0005634">
    <property type="term" value="C:nucleus"/>
    <property type="evidence" value="ECO:0007669"/>
    <property type="project" value="TreeGrafter"/>
</dbReference>
<dbReference type="Proteomes" id="UP001378592">
    <property type="component" value="Unassembled WGS sequence"/>
</dbReference>
<dbReference type="GO" id="GO:0042274">
    <property type="term" value="P:ribosomal small subunit biogenesis"/>
    <property type="evidence" value="ECO:0007669"/>
    <property type="project" value="InterPro"/>
</dbReference>
<dbReference type="EMBL" id="JAZDUA010000406">
    <property type="protein sequence ID" value="KAK7793031.1"/>
    <property type="molecule type" value="Genomic_DNA"/>
</dbReference>
<organism evidence="4 5">
    <name type="scientific">Gryllus longicercus</name>
    <dbReference type="NCBI Taxonomy" id="2509291"/>
    <lineage>
        <taxon>Eukaryota</taxon>
        <taxon>Metazoa</taxon>
        <taxon>Ecdysozoa</taxon>
        <taxon>Arthropoda</taxon>
        <taxon>Hexapoda</taxon>
        <taxon>Insecta</taxon>
        <taxon>Pterygota</taxon>
        <taxon>Neoptera</taxon>
        <taxon>Polyneoptera</taxon>
        <taxon>Orthoptera</taxon>
        <taxon>Ensifera</taxon>
        <taxon>Gryllidea</taxon>
        <taxon>Grylloidea</taxon>
        <taxon>Gryllidae</taxon>
        <taxon>Gryllinae</taxon>
        <taxon>Gryllus</taxon>
    </lineage>
</organism>
<comment type="caution">
    <text evidence="4">The sequence shown here is derived from an EMBL/GenBank/DDBJ whole genome shotgun (WGS) entry which is preliminary data.</text>
</comment>
<dbReference type="GO" id="GO:0030688">
    <property type="term" value="C:preribosome, small subunit precursor"/>
    <property type="evidence" value="ECO:0007669"/>
    <property type="project" value="TreeGrafter"/>
</dbReference>
<protein>
    <recommendedName>
        <fullName evidence="2">Protein LTV1 homolog</fullName>
    </recommendedName>
</protein>
<evidence type="ECO:0000313" key="4">
    <source>
        <dbReference type="EMBL" id="KAK7793031.1"/>
    </source>
</evidence>
<dbReference type="Pfam" id="PF04180">
    <property type="entry name" value="LTV"/>
    <property type="match status" value="2"/>
</dbReference>
<evidence type="ECO:0000256" key="3">
    <source>
        <dbReference type="SAM" id="MobiDB-lite"/>
    </source>
</evidence>
<feature type="region of interest" description="Disordered" evidence="3">
    <location>
        <begin position="176"/>
        <end position="203"/>
    </location>
</feature>
<keyword evidence="5" id="KW-1185">Reference proteome</keyword>
<evidence type="ECO:0000313" key="5">
    <source>
        <dbReference type="Proteomes" id="UP001378592"/>
    </source>
</evidence>